<evidence type="ECO:0000313" key="1">
    <source>
        <dbReference type="EMBL" id="BAE90162.1"/>
    </source>
</evidence>
<dbReference type="EMBL" id="AB173100">
    <property type="protein sequence ID" value="BAE90162.1"/>
    <property type="molecule type" value="mRNA"/>
</dbReference>
<name>I7GM67_MACFA</name>
<proteinExistence type="evidence at transcript level"/>
<organism evidence="1">
    <name type="scientific">Macaca fascicularis</name>
    <name type="common">Crab-eating macaque</name>
    <name type="synonym">Cynomolgus monkey</name>
    <dbReference type="NCBI Taxonomy" id="9541"/>
    <lineage>
        <taxon>Eukaryota</taxon>
        <taxon>Metazoa</taxon>
        <taxon>Chordata</taxon>
        <taxon>Craniata</taxon>
        <taxon>Vertebrata</taxon>
        <taxon>Euteleostomi</taxon>
        <taxon>Mammalia</taxon>
        <taxon>Eutheria</taxon>
        <taxon>Euarchontoglires</taxon>
        <taxon>Primates</taxon>
        <taxon>Haplorrhini</taxon>
        <taxon>Catarrhini</taxon>
        <taxon>Cercopithecidae</taxon>
        <taxon>Cercopithecinae</taxon>
        <taxon>Macaca</taxon>
    </lineage>
</organism>
<accession>I7GM67</accession>
<reference evidence="1" key="1">
    <citation type="journal article" date="2007" name="PLoS Biol.">
        <title>Rate of evolution in brain-expressed genes in humans and other primates.</title>
        <authorList>
            <person name="Wang H.-Y."/>
            <person name="Chien H.-C."/>
            <person name="Osada N."/>
            <person name="Hashimoto K."/>
            <person name="Sugano S."/>
            <person name="Gojobori T."/>
            <person name="Chou C.-K."/>
            <person name="Tsai S.-F."/>
            <person name="Wu C.-I."/>
            <person name="Shen C.-K.J."/>
        </authorList>
    </citation>
    <scope>NUCLEOTIDE SEQUENCE</scope>
</reference>
<sequence>MYQFMILINHAFSIVFKISNPRSQEFLSKGFSFRFCV</sequence>
<protein>
    <submittedName>
        <fullName evidence="1">Macaca fascicularis brain cDNA, clone: QflA-21017</fullName>
    </submittedName>
</protein>
<dbReference type="AlphaFoldDB" id="I7GM67"/>